<organism evidence="2 3">
    <name type="scientific">Dichotomopilus funicola</name>
    <dbReference type="NCBI Taxonomy" id="1934379"/>
    <lineage>
        <taxon>Eukaryota</taxon>
        <taxon>Fungi</taxon>
        <taxon>Dikarya</taxon>
        <taxon>Ascomycota</taxon>
        <taxon>Pezizomycotina</taxon>
        <taxon>Sordariomycetes</taxon>
        <taxon>Sordariomycetidae</taxon>
        <taxon>Sordariales</taxon>
        <taxon>Chaetomiaceae</taxon>
        <taxon>Dichotomopilus</taxon>
    </lineage>
</organism>
<dbReference type="GeneID" id="87821910"/>
<reference evidence="2" key="2">
    <citation type="submission" date="2023-05" db="EMBL/GenBank/DDBJ databases">
        <authorList>
            <consortium name="Lawrence Berkeley National Laboratory"/>
            <person name="Steindorff A."/>
            <person name="Hensen N."/>
            <person name="Bonometti L."/>
            <person name="Westerberg I."/>
            <person name="Brannstrom I.O."/>
            <person name="Guillou S."/>
            <person name="Cros-Aarteil S."/>
            <person name="Calhoun S."/>
            <person name="Haridas S."/>
            <person name="Kuo A."/>
            <person name="Mondo S."/>
            <person name="Pangilinan J."/>
            <person name="Riley R."/>
            <person name="Labutti K."/>
            <person name="Andreopoulos B."/>
            <person name="Lipzen A."/>
            <person name="Chen C."/>
            <person name="Yanf M."/>
            <person name="Daum C."/>
            <person name="Ng V."/>
            <person name="Clum A."/>
            <person name="Ohm R."/>
            <person name="Martin F."/>
            <person name="Silar P."/>
            <person name="Natvig D."/>
            <person name="Lalanne C."/>
            <person name="Gautier V."/>
            <person name="Ament-Velasquez S.L."/>
            <person name="Kruys A."/>
            <person name="Hutchinson M.I."/>
            <person name="Powell A.J."/>
            <person name="Barry K."/>
            <person name="Miller A.N."/>
            <person name="Grigoriev I.V."/>
            <person name="Debuchy R."/>
            <person name="Gladieux P."/>
            <person name="Thoren M.H."/>
            <person name="Johannesson H."/>
        </authorList>
    </citation>
    <scope>NUCLEOTIDE SEQUENCE</scope>
    <source>
        <strain evidence="2">CBS 141.50</strain>
    </source>
</reference>
<dbReference type="InterPro" id="IPR045518">
    <property type="entry name" value="2EXR"/>
</dbReference>
<gene>
    <name evidence="2" type="ORF">C8A04DRAFT_8946</name>
</gene>
<evidence type="ECO:0000313" key="2">
    <source>
        <dbReference type="EMBL" id="KAK4147287.1"/>
    </source>
</evidence>
<reference evidence="2" key="1">
    <citation type="journal article" date="2023" name="Mol. Phylogenet. Evol.">
        <title>Genome-scale phylogeny and comparative genomics of the fungal order Sordariales.</title>
        <authorList>
            <person name="Hensen N."/>
            <person name="Bonometti L."/>
            <person name="Westerberg I."/>
            <person name="Brannstrom I.O."/>
            <person name="Guillou S."/>
            <person name="Cros-Aarteil S."/>
            <person name="Calhoun S."/>
            <person name="Haridas S."/>
            <person name="Kuo A."/>
            <person name="Mondo S."/>
            <person name="Pangilinan J."/>
            <person name="Riley R."/>
            <person name="LaButti K."/>
            <person name="Andreopoulos B."/>
            <person name="Lipzen A."/>
            <person name="Chen C."/>
            <person name="Yan M."/>
            <person name="Daum C."/>
            <person name="Ng V."/>
            <person name="Clum A."/>
            <person name="Steindorff A."/>
            <person name="Ohm R.A."/>
            <person name="Martin F."/>
            <person name="Silar P."/>
            <person name="Natvig D.O."/>
            <person name="Lalanne C."/>
            <person name="Gautier V."/>
            <person name="Ament-Velasquez S.L."/>
            <person name="Kruys A."/>
            <person name="Hutchinson M.I."/>
            <person name="Powell A.J."/>
            <person name="Barry K."/>
            <person name="Miller A.N."/>
            <person name="Grigoriev I.V."/>
            <person name="Debuchy R."/>
            <person name="Gladieux P."/>
            <person name="Hiltunen Thoren M."/>
            <person name="Johannesson H."/>
        </authorList>
    </citation>
    <scope>NUCLEOTIDE SEQUENCE</scope>
    <source>
        <strain evidence="2">CBS 141.50</strain>
    </source>
</reference>
<evidence type="ECO:0000259" key="1">
    <source>
        <dbReference type="Pfam" id="PF20150"/>
    </source>
</evidence>
<keyword evidence="3" id="KW-1185">Reference proteome</keyword>
<dbReference type="RefSeq" id="XP_062640658.1">
    <property type="nucleotide sequence ID" value="XM_062785297.1"/>
</dbReference>
<comment type="caution">
    <text evidence="2">The sequence shown here is derived from an EMBL/GenBank/DDBJ whole genome shotgun (WGS) entry which is preliminary data.</text>
</comment>
<dbReference type="Pfam" id="PF20150">
    <property type="entry name" value="2EXR"/>
    <property type="match status" value="1"/>
</dbReference>
<proteinExistence type="predicted"/>
<evidence type="ECO:0000313" key="3">
    <source>
        <dbReference type="Proteomes" id="UP001302676"/>
    </source>
</evidence>
<protein>
    <recommendedName>
        <fullName evidence="1">2EXR domain-containing protein</fullName>
    </recommendedName>
</protein>
<dbReference type="Proteomes" id="UP001302676">
    <property type="component" value="Unassembled WGS sequence"/>
</dbReference>
<dbReference type="PANTHER" id="PTHR35910">
    <property type="entry name" value="2EXR DOMAIN-CONTAINING PROTEIN"/>
    <property type="match status" value="1"/>
</dbReference>
<dbReference type="PANTHER" id="PTHR35910:SF6">
    <property type="entry name" value="2EXR DOMAIN-CONTAINING PROTEIN"/>
    <property type="match status" value="1"/>
</dbReference>
<dbReference type="AlphaFoldDB" id="A0AAN6V9G8"/>
<name>A0AAN6V9G8_9PEZI</name>
<accession>A0AAN6V9G8</accession>
<feature type="domain" description="2EXR" evidence="1">
    <location>
        <begin position="41"/>
        <end position="159"/>
    </location>
</feature>
<dbReference type="EMBL" id="MU853556">
    <property type="protein sequence ID" value="KAK4147287.1"/>
    <property type="molecule type" value="Genomic_DNA"/>
</dbReference>
<sequence>MPPNTDPDNDNNVSPTPLLFNDVYFNSWVKSLPPSPPVWAPFTRLPSELRLRIWHLALQQHRMIEFDLQPTADEANIPNYADDNDGPRYADRNHLGRIVSSRNPSYTCSLRGRGSFSPTLSVLLRVSREARAAALSFYHIHLPLSTGQVLYLSPEYDVVYIRRPIVYDRNPLNTMLVDFLHDARAYDYKDHGIRHLALDVEFLRYLIGFWLGSAHLHPELLHPAAATSFADILRHKLRSLLCVTRFRNSSRYKGFPTIGGCARIHFAQTFPLRRRGHSTGGFHWLQADPRPGVELDLRQVLLPDDPRFLLQNWRKMEHTFGVTRNQQPTRRENDDDGGSCSFYICPTNPWSKPLPGHFVIDRAAAREAAAEADAVWSRDELAQYLEDEENTWYKVRWDWARLIPMEYRGALHQSPKYHYSSEEEAEMFKAMEKLPCTTIGMWLFPAEALPEPTQPRIHAFDLSALRPSLLLFQV</sequence>